<dbReference type="GeneID" id="73346336"/>
<feature type="compositionally biased region" description="Basic and acidic residues" evidence="1">
    <location>
        <begin position="139"/>
        <end position="152"/>
    </location>
</feature>
<feature type="region of interest" description="Disordered" evidence="1">
    <location>
        <begin position="126"/>
        <end position="158"/>
    </location>
</feature>
<sequence length="771" mass="87178">MRRNQASRDPWAARPPLLITLPDGRLSPHQPPDLHIQGFGRIGVENRHWRHEHGHRPLDGPDRLCLYLASRRGRLQRQKPGGEFFAPVMEERAWHEYGRRLISVLRPVRALPSSIDCRRLDVVIGNGNCTPSRAKPRPRKLDGAAQDSERKSGTSPKKRICLVLTSRSRTAALGRWKSGMSTPGRFVIGPARTSDSQWIANPRHRNDAPSGRIPDDKEPCTFGSNLVVVHCQTVHPLHATATGPLLRQTKVKYRDTRREGQSQTKALFDSIVAPISNHPRQTSPAVWQSAACERCDFGDFGPFLSLNPALVQVLRWLSVACRLGRVLRAERCKNLLMLHFYPKATRENTTSNVEGTGWQRAANKALPPQPRERNDASLRHGVHGSARLTFQSAFLVNDDDDAPPLIDIRDREKHPRHCNVALWTETKPQAREKTGQVPTSPTSRFSAAPVFDFFGFARSLGRIGATGSSSFFSAHARERERRVYMHMWERKAIARRESGTNIDIWCKYTWISSLDIEFRLDSIETHFDTRYPRHRGTLLVTRPIETCFRGPPSSDDEYERETRNAGDLSDWQREMSTEMRALQKTRKRGAEWKARMITTTLQVLLVHGGYRGSNLGIKGKRRERVDPALGISEYREYDTVSSLGFVQDNSAYTMPAAHLRSRPRLSRQCPVSEVELLGPHRAPGSTSPSYPHSLVSEDERVVISMYQLPGAYFKMFPRATKLVILNRCTSSNHIQASDGDGLPPAFTIPSAESSRVIVGRFLDRYSSLEVY</sequence>
<accession>A0A9Q8T141</accession>
<evidence type="ECO:0000256" key="1">
    <source>
        <dbReference type="SAM" id="MobiDB-lite"/>
    </source>
</evidence>
<dbReference type="Proteomes" id="UP000830671">
    <property type="component" value="Chromosome 6"/>
</dbReference>
<keyword evidence="3" id="KW-1185">Reference proteome</keyword>
<dbReference type="EMBL" id="CP019478">
    <property type="protein sequence ID" value="UQC86860.1"/>
    <property type="molecule type" value="Genomic_DNA"/>
</dbReference>
<organism evidence="2 3">
    <name type="scientific">Colletotrichum lupini</name>
    <dbReference type="NCBI Taxonomy" id="145971"/>
    <lineage>
        <taxon>Eukaryota</taxon>
        <taxon>Fungi</taxon>
        <taxon>Dikarya</taxon>
        <taxon>Ascomycota</taxon>
        <taxon>Pezizomycotina</taxon>
        <taxon>Sordariomycetes</taxon>
        <taxon>Hypocreomycetidae</taxon>
        <taxon>Glomerellales</taxon>
        <taxon>Glomerellaceae</taxon>
        <taxon>Colletotrichum</taxon>
        <taxon>Colletotrichum acutatum species complex</taxon>
    </lineage>
</organism>
<evidence type="ECO:0000313" key="3">
    <source>
        <dbReference type="Proteomes" id="UP000830671"/>
    </source>
</evidence>
<protein>
    <submittedName>
        <fullName evidence="2">Uncharacterized protein</fullName>
    </submittedName>
</protein>
<dbReference type="KEGG" id="clup:CLUP02_12362"/>
<gene>
    <name evidence="2" type="ORF">CLUP02_12362</name>
</gene>
<proteinExistence type="predicted"/>
<reference evidence="2" key="1">
    <citation type="journal article" date="2021" name="Mol. Plant Microbe Interact.">
        <title>Complete Genome Sequence of the Plant-Pathogenic Fungus Colletotrichum lupini.</title>
        <authorList>
            <person name="Baroncelli R."/>
            <person name="Pensec F."/>
            <person name="Da Lio D."/>
            <person name="Boufleur T."/>
            <person name="Vicente I."/>
            <person name="Sarrocco S."/>
            <person name="Picot A."/>
            <person name="Baraldi E."/>
            <person name="Sukno S."/>
            <person name="Thon M."/>
            <person name="Le Floch G."/>
        </authorList>
    </citation>
    <scope>NUCLEOTIDE SEQUENCE</scope>
    <source>
        <strain evidence="2">IMI 504893</strain>
    </source>
</reference>
<dbReference type="RefSeq" id="XP_049148471.1">
    <property type="nucleotide sequence ID" value="XM_049291326.1"/>
</dbReference>
<name>A0A9Q8T141_9PEZI</name>
<dbReference type="AlphaFoldDB" id="A0A9Q8T141"/>
<evidence type="ECO:0000313" key="2">
    <source>
        <dbReference type="EMBL" id="UQC86860.1"/>
    </source>
</evidence>